<dbReference type="EMBL" id="AGQV01000001">
    <property type="protein sequence ID" value="EHH69641.1"/>
    <property type="molecule type" value="Genomic_DNA"/>
</dbReference>
<reference evidence="2 3" key="1">
    <citation type="submission" date="2011-10" db="EMBL/GenBank/DDBJ databases">
        <title>Genome sequence of Gluconobacter morbifer G707, isolated from Drosophila gut.</title>
        <authorList>
            <person name="Lee W.-J."/>
            <person name="Kim E.-K."/>
        </authorList>
    </citation>
    <scope>NUCLEOTIDE SEQUENCE [LARGE SCALE GENOMIC DNA]</scope>
    <source>
        <strain evidence="2 3">G707</strain>
    </source>
</reference>
<dbReference type="eggNOG" id="COG1573">
    <property type="taxonomic scope" value="Bacteria"/>
</dbReference>
<dbReference type="PATRIC" id="fig|1088869.3.peg.954"/>
<proteinExistence type="predicted"/>
<dbReference type="Pfam" id="PF13566">
    <property type="entry name" value="DUF4130"/>
    <property type="match status" value="1"/>
</dbReference>
<evidence type="ECO:0000313" key="3">
    <source>
        <dbReference type="Proteomes" id="UP000004949"/>
    </source>
</evidence>
<dbReference type="InterPro" id="IPR023875">
    <property type="entry name" value="DNA_repair_put"/>
</dbReference>
<dbReference type="InterPro" id="IPR025404">
    <property type="entry name" value="DUF4130"/>
</dbReference>
<dbReference type="Proteomes" id="UP000004949">
    <property type="component" value="Unassembled WGS sequence"/>
</dbReference>
<organism evidence="2 3">
    <name type="scientific">Gluconobacter morbifer G707</name>
    <dbReference type="NCBI Taxonomy" id="1088869"/>
    <lineage>
        <taxon>Bacteria</taxon>
        <taxon>Pseudomonadati</taxon>
        <taxon>Pseudomonadota</taxon>
        <taxon>Alphaproteobacteria</taxon>
        <taxon>Acetobacterales</taxon>
        <taxon>Acetobacteraceae</taxon>
        <taxon>Gluconobacter</taxon>
    </lineage>
</organism>
<dbReference type="NCBIfam" id="TIGR03915">
    <property type="entry name" value="SAM_7_link_chp"/>
    <property type="match status" value="1"/>
</dbReference>
<comment type="caution">
    <text evidence="2">The sequence shown here is derived from an EMBL/GenBank/DDBJ whole genome shotgun (WGS) entry which is preliminary data.</text>
</comment>
<sequence>MTVIRLERNDDFEGWRDAARRLAAADIPAEAVIWQIGEERTDLFGQAMSLPEAGSSFHVPRGFVQLARSVLLHSNPERFSELYSLLLRVRTQPHLLQDRADRQVHRLSRLSRAIRVEQHKMHAFLRFREVGEGEARRFVAWFEPEHHILRSCAAFFVDRFTTMQWSILTPKGCLHWDGKTVQESPAASRQDVPDSDPVEAVWKDYYAATFNPARLRSRAMMKEMPRKYWHNMPETALIPTLIAGAHKRTCDMTDPDRKKT</sequence>
<evidence type="ECO:0000313" key="2">
    <source>
        <dbReference type="EMBL" id="EHH69641.1"/>
    </source>
</evidence>
<accession>G6XHI3</accession>
<dbReference type="OrthoDB" id="5290748at2"/>
<name>G6XHI3_9PROT</name>
<evidence type="ECO:0000259" key="1">
    <source>
        <dbReference type="Pfam" id="PF13566"/>
    </source>
</evidence>
<protein>
    <submittedName>
        <fullName evidence="2">Uracil-DNA glycosylase, 4 family protein</fullName>
    </submittedName>
</protein>
<feature type="domain" description="DUF4130" evidence="1">
    <location>
        <begin position="77"/>
        <end position="234"/>
    </location>
</feature>
<dbReference type="AlphaFoldDB" id="G6XHI3"/>
<keyword evidence="3" id="KW-1185">Reference proteome</keyword>
<dbReference type="STRING" id="1088869.GMO_09490"/>
<gene>
    <name evidence="2" type="ORF">GMO_09490</name>
</gene>
<dbReference type="RefSeq" id="WP_008851098.1">
    <property type="nucleotide sequence ID" value="NZ_AGQV01000001.1"/>
</dbReference>